<dbReference type="SUPFAM" id="SSF55920">
    <property type="entry name" value="Creatinase/aminopeptidase"/>
    <property type="match status" value="1"/>
</dbReference>
<sequence>MIELKTAGEIDAMREAGRVVAAVHAAVRERAAIGVTLHELDQVARTVIEEAKAKSSFLGYHPSFGATPYPGVICTSVNGAMLHGLPTTYRLRDGDLISVDCAAHLDGWHADGTVSFTVGHAREDDLKLVRAADEMLAAGIAAAVPGARMGDIGHAMSLVGRGAGYGVQNDFAGHGIGREMHESPFVPNEGRPGRGLRLLPGLVIAIEPSLIAGGSDDYRMADDGWTVVTADGSRSAHVEHTVAVTQDGPVILTLP</sequence>
<dbReference type="GO" id="GO:0070006">
    <property type="term" value="F:metalloaminopeptidase activity"/>
    <property type="evidence" value="ECO:0007669"/>
    <property type="project" value="UniProtKB-UniRule"/>
</dbReference>
<dbReference type="GO" id="GO:0005829">
    <property type="term" value="C:cytosol"/>
    <property type="evidence" value="ECO:0007669"/>
    <property type="project" value="TreeGrafter"/>
</dbReference>
<feature type="binding site" evidence="6">
    <location>
        <position position="239"/>
    </location>
    <ligand>
        <name>a divalent metal cation</name>
        <dbReference type="ChEBI" id="CHEBI:60240"/>
        <label>1</label>
    </ligand>
</feature>
<dbReference type="STRING" id="46177.SAMN05660976_05947"/>
<comment type="similarity">
    <text evidence="6">Belongs to the peptidase M24A family. Methionine aminopeptidase type 1 subfamily.</text>
</comment>
<feature type="binding site" evidence="6">
    <location>
        <position position="174"/>
    </location>
    <ligand>
        <name>a divalent metal cation</name>
        <dbReference type="ChEBI" id="CHEBI:60240"/>
        <label>2</label>
        <note>catalytic</note>
    </ligand>
</feature>
<dbReference type="EMBL" id="FOBF01000016">
    <property type="protein sequence ID" value="SEM73033.1"/>
    <property type="molecule type" value="Genomic_DNA"/>
</dbReference>
<comment type="subunit">
    <text evidence="6">Monomer.</text>
</comment>
<dbReference type="GO" id="GO:0006508">
    <property type="term" value="P:proteolysis"/>
    <property type="evidence" value="ECO:0007669"/>
    <property type="project" value="UniProtKB-KW"/>
</dbReference>
<dbReference type="HAMAP" id="MF_01974">
    <property type="entry name" value="MetAP_1"/>
    <property type="match status" value="1"/>
</dbReference>
<comment type="function">
    <text evidence="1 6">Removes the N-terminal methionine from nascent proteins. The N-terminal methionine is often cleaved when the second residue in the primary sequence is small and uncharged (Met-Ala-, Cys, Gly, Pro, Ser, Thr, or Val). Requires deformylation of the N(alpha)-formylated initiator methionine before it can be hydrolyzed.</text>
</comment>
<evidence type="ECO:0000259" key="8">
    <source>
        <dbReference type="Pfam" id="PF00557"/>
    </source>
</evidence>
<feature type="binding site" evidence="6">
    <location>
        <position position="111"/>
    </location>
    <ligand>
        <name>a divalent metal cation</name>
        <dbReference type="ChEBI" id="CHEBI:60240"/>
        <label>1</label>
    </ligand>
</feature>
<organism evidence="9 10">
    <name type="scientific">Nonomuraea pusilla</name>
    <dbReference type="NCBI Taxonomy" id="46177"/>
    <lineage>
        <taxon>Bacteria</taxon>
        <taxon>Bacillati</taxon>
        <taxon>Actinomycetota</taxon>
        <taxon>Actinomycetes</taxon>
        <taxon>Streptosporangiales</taxon>
        <taxon>Streptosporangiaceae</taxon>
        <taxon>Nonomuraea</taxon>
    </lineage>
</organism>
<evidence type="ECO:0000256" key="3">
    <source>
        <dbReference type="ARBA" id="ARBA00022670"/>
    </source>
</evidence>
<keyword evidence="3 6" id="KW-0645">Protease</keyword>
<feature type="binding site" evidence="6">
    <location>
        <position position="181"/>
    </location>
    <ligand>
        <name>substrate</name>
    </ligand>
</feature>
<dbReference type="CDD" id="cd01086">
    <property type="entry name" value="MetAP1"/>
    <property type="match status" value="1"/>
</dbReference>
<name>A0A1H8AR44_9ACTN</name>
<feature type="binding site" evidence="6">
    <location>
        <position position="100"/>
    </location>
    <ligand>
        <name>a divalent metal cation</name>
        <dbReference type="ChEBI" id="CHEBI:60240"/>
        <label>1</label>
    </ligand>
</feature>
<reference evidence="9 10" key="1">
    <citation type="submission" date="2016-10" db="EMBL/GenBank/DDBJ databases">
        <authorList>
            <person name="de Groot N.N."/>
        </authorList>
    </citation>
    <scope>NUCLEOTIDE SEQUENCE [LARGE SCALE GENOMIC DNA]</scope>
    <source>
        <strain evidence="9 10">DSM 43357</strain>
    </source>
</reference>
<keyword evidence="10" id="KW-1185">Reference proteome</keyword>
<evidence type="ECO:0000256" key="4">
    <source>
        <dbReference type="ARBA" id="ARBA00022723"/>
    </source>
</evidence>
<evidence type="ECO:0000256" key="7">
    <source>
        <dbReference type="RuleBase" id="RU003653"/>
    </source>
</evidence>
<keyword evidence="2 6" id="KW-0031">Aminopeptidase</keyword>
<evidence type="ECO:0000256" key="6">
    <source>
        <dbReference type="HAMAP-Rule" id="MF_01974"/>
    </source>
</evidence>
<dbReference type="InterPro" id="IPR036005">
    <property type="entry name" value="Creatinase/aminopeptidase-like"/>
</dbReference>
<protein>
    <recommendedName>
        <fullName evidence="6 7">Methionine aminopeptidase</fullName>
        <shortName evidence="6">MAP</shortName>
        <shortName evidence="6">MetAP</shortName>
        <ecNumber evidence="6 7">3.4.11.18</ecNumber>
    </recommendedName>
    <alternativeName>
        <fullName evidence="6">Peptidase M</fullName>
    </alternativeName>
</protein>
<feature type="binding site" evidence="6">
    <location>
        <position position="111"/>
    </location>
    <ligand>
        <name>a divalent metal cation</name>
        <dbReference type="ChEBI" id="CHEBI:60240"/>
        <label>2</label>
        <note>catalytic</note>
    </ligand>
</feature>
<dbReference type="InterPro" id="IPR000994">
    <property type="entry name" value="Pept_M24"/>
</dbReference>
<dbReference type="Pfam" id="PF00557">
    <property type="entry name" value="Peptidase_M24"/>
    <property type="match status" value="1"/>
</dbReference>
<comment type="cofactor">
    <cofactor evidence="6">
        <name>Co(2+)</name>
        <dbReference type="ChEBI" id="CHEBI:48828"/>
    </cofactor>
    <cofactor evidence="6">
        <name>Zn(2+)</name>
        <dbReference type="ChEBI" id="CHEBI:29105"/>
    </cofactor>
    <cofactor evidence="6">
        <name>Mn(2+)</name>
        <dbReference type="ChEBI" id="CHEBI:29035"/>
    </cofactor>
    <cofactor evidence="6">
        <name>Fe(2+)</name>
        <dbReference type="ChEBI" id="CHEBI:29033"/>
    </cofactor>
    <text evidence="6">Binds 2 divalent metal cations per subunit. Has a high-affinity and a low affinity metal-binding site. The true nature of the physiological cofactor is under debate. The enzyme is active with cobalt, zinc, manganese or divalent iron ions. Most likely, methionine aminopeptidases function as mononuclear Fe(2+)-metalloproteases under physiological conditions, and the catalytically relevant metal-binding site has been assigned to the histidine-containing high-affinity site.</text>
</comment>
<feature type="binding site" evidence="6">
    <location>
        <position position="207"/>
    </location>
    <ligand>
        <name>a divalent metal cation</name>
        <dbReference type="ChEBI" id="CHEBI:60240"/>
        <label>2</label>
        <note>catalytic</note>
    </ligand>
</feature>
<evidence type="ECO:0000256" key="5">
    <source>
        <dbReference type="ARBA" id="ARBA00022801"/>
    </source>
</evidence>
<feature type="domain" description="Peptidase M24" evidence="8">
    <location>
        <begin position="12"/>
        <end position="246"/>
    </location>
</feature>
<dbReference type="InterPro" id="IPR001714">
    <property type="entry name" value="Pept_M24_MAP"/>
</dbReference>
<dbReference type="AlphaFoldDB" id="A0A1H8AR44"/>
<dbReference type="PRINTS" id="PR00599">
    <property type="entry name" value="MAPEPTIDASE"/>
</dbReference>
<gene>
    <name evidence="6" type="primary">map</name>
    <name evidence="9" type="ORF">SAMN05660976_05947</name>
</gene>
<dbReference type="PANTHER" id="PTHR43330:SF27">
    <property type="entry name" value="METHIONINE AMINOPEPTIDASE"/>
    <property type="match status" value="1"/>
</dbReference>
<comment type="catalytic activity">
    <reaction evidence="6 7">
        <text>Release of N-terminal amino acids, preferentially methionine, from peptides and arylamides.</text>
        <dbReference type="EC" id="3.4.11.18"/>
    </reaction>
</comment>
<dbReference type="OrthoDB" id="9802055at2"/>
<dbReference type="Proteomes" id="UP000198953">
    <property type="component" value="Unassembled WGS sequence"/>
</dbReference>
<evidence type="ECO:0000256" key="2">
    <source>
        <dbReference type="ARBA" id="ARBA00022438"/>
    </source>
</evidence>
<feature type="binding site" evidence="6">
    <location>
        <position position="239"/>
    </location>
    <ligand>
        <name>a divalent metal cation</name>
        <dbReference type="ChEBI" id="CHEBI:60240"/>
        <label>2</label>
        <note>catalytic</note>
    </ligand>
</feature>
<feature type="binding site" evidence="6">
    <location>
        <position position="83"/>
    </location>
    <ligand>
        <name>substrate</name>
    </ligand>
</feature>
<dbReference type="EC" id="3.4.11.18" evidence="6 7"/>
<proteinExistence type="inferred from homology"/>
<dbReference type="RefSeq" id="WP_055505178.1">
    <property type="nucleotide sequence ID" value="NZ_BBZG01000002.1"/>
</dbReference>
<keyword evidence="4 6" id="KW-0479">Metal-binding</keyword>
<dbReference type="NCBIfam" id="TIGR00500">
    <property type="entry name" value="met_pdase_I"/>
    <property type="match status" value="1"/>
</dbReference>
<evidence type="ECO:0000313" key="10">
    <source>
        <dbReference type="Proteomes" id="UP000198953"/>
    </source>
</evidence>
<dbReference type="GO" id="GO:0046872">
    <property type="term" value="F:metal ion binding"/>
    <property type="evidence" value="ECO:0007669"/>
    <property type="project" value="UniProtKB-UniRule"/>
</dbReference>
<dbReference type="Gene3D" id="3.90.230.10">
    <property type="entry name" value="Creatinase/methionine aminopeptidase superfamily"/>
    <property type="match status" value="1"/>
</dbReference>
<dbReference type="InterPro" id="IPR002467">
    <property type="entry name" value="Pept_M24A_MAP1"/>
</dbReference>
<accession>A0A1H8AR44</accession>
<keyword evidence="5 6" id="KW-0378">Hydrolase</keyword>
<dbReference type="PANTHER" id="PTHR43330">
    <property type="entry name" value="METHIONINE AMINOPEPTIDASE"/>
    <property type="match status" value="1"/>
</dbReference>
<dbReference type="GO" id="GO:0004239">
    <property type="term" value="F:initiator methionyl aminopeptidase activity"/>
    <property type="evidence" value="ECO:0007669"/>
    <property type="project" value="UniProtKB-UniRule"/>
</dbReference>
<evidence type="ECO:0000256" key="1">
    <source>
        <dbReference type="ARBA" id="ARBA00002521"/>
    </source>
</evidence>
<evidence type="ECO:0000313" key="9">
    <source>
        <dbReference type="EMBL" id="SEM73033.1"/>
    </source>
</evidence>